<dbReference type="Proteomes" id="UP000762676">
    <property type="component" value="Unassembled WGS sequence"/>
</dbReference>
<protein>
    <submittedName>
        <fullName evidence="2">Uncharacterized protein</fullName>
    </submittedName>
</protein>
<comment type="caution">
    <text evidence="2">The sequence shown here is derived from an EMBL/GenBank/DDBJ whole genome shotgun (WGS) entry which is preliminary data.</text>
</comment>
<evidence type="ECO:0000313" key="2">
    <source>
        <dbReference type="EMBL" id="GFS09265.1"/>
    </source>
</evidence>
<dbReference type="EMBL" id="BMAT01009583">
    <property type="protein sequence ID" value="GFS09265.1"/>
    <property type="molecule type" value="Genomic_DNA"/>
</dbReference>
<feature type="region of interest" description="Disordered" evidence="1">
    <location>
        <begin position="96"/>
        <end position="118"/>
    </location>
</feature>
<evidence type="ECO:0000313" key="3">
    <source>
        <dbReference type="Proteomes" id="UP000762676"/>
    </source>
</evidence>
<dbReference type="AlphaFoldDB" id="A0AAV4IHX3"/>
<keyword evidence="3" id="KW-1185">Reference proteome</keyword>
<proteinExistence type="predicted"/>
<reference evidence="2 3" key="1">
    <citation type="journal article" date="2021" name="Elife">
        <title>Chloroplast acquisition without the gene transfer in kleptoplastic sea slugs, Plakobranchus ocellatus.</title>
        <authorList>
            <person name="Maeda T."/>
            <person name="Takahashi S."/>
            <person name="Yoshida T."/>
            <person name="Shimamura S."/>
            <person name="Takaki Y."/>
            <person name="Nagai Y."/>
            <person name="Toyoda A."/>
            <person name="Suzuki Y."/>
            <person name="Arimoto A."/>
            <person name="Ishii H."/>
            <person name="Satoh N."/>
            <person name="Nishiyama T."/>
            <person name="Hasebe M."/>
            <person name="Maruyama T."/>
            <person name="Minagawa J."/>
            <person name="Obokata J."/>
            <person name="Shigenobu S."/>
        </authorList>
    </citation>
    <scope>NUCLEOTIDE SEQUENCE [LARGE SCALE GENOMIC DNA]</scope>
</reference>
<sequence>MLLEATFLTQSILRLKDSDDRQCPGETDLAASKPRPMVATKQSSEPSPLRLDLGFARLSSPLPFPHNVLAGLSVSHQGAVRTRINHPVLVVNQTASSAEQCPFPTHPWQASPPKRDKQ</sequence>
<organism evidence="2 3">
    <name type="scientific">Elysia marginata</name>
    <dbReference type="NCBI Taxonomy" id="1093978"/>
    <lineage>
        <taxon>Eukaryota</taxon>
        <taxon>Metazoa</taxon>
        <taxon>Spiralia</taxon>
        <taxon>Lophotrochozoa</taxon>
        <taxon>Mollusca</taxon>
        <taxon>Gastropoda</taxon>
        <taxon>Heterobranchia</taxon>
        <taxon>Euthyneura</taxon>
        <taxon>Panpulmonata</taxon>
        <taxon>Sacoglossa</taxon>
        <taxon>Placobranchoidea</taxon>
        <taxon>Plakobranchidae</taxon>
        <taxon>Elysia</taxon>
    </lineage>
</organism>
<gene>
    <name evidence="2" type="ORF">ElyMa_004778100</name>
</gene>
<name>A0AAV4IHX3_9GAST</name>
<evidence type="ECO:0000256" key="1">
    <source>
        <dbReference type="SAM" id="MobiDB-lite"/>
    </source>
</evidence>
<feature type="region of interest" description="Disordered" evidence="1">
    <location>
        <begin position="19"/>
        <end position="47"/>
    </location>
</feature>
<accession>A0AAV4IHX3</accession>